<organism evidence="3 4">
    <name type="scientific">Alteribacillus persepolensis</name>
    <dbReference type="NCBI Taxonomy" id="568899"/>
    <lineage>
        <taxon>Bacteria</taxon>
        <taxon>Bacillati</taxon>
        <taxon>Bacillota</taxon>
        <taxon>Bacilli</taxon>
        <taxon>Bacillales</taxon>
        <taxon>Bacillaceae</taxon>
        <taxon>Alteribacillus</taxon>
    </lineage>
</organism>
<dbReference type="Proteomes" id="UP000199163">
    <property type="component" value="Unassembled WGS sequence"/>
</dbReference>
<evidence type="ECO:0000259" key="1">
    <source>
        <dbReference type="Pfam" id="PF01796"/>
    </source>
</evidence>
<accession>A0A1G8AVH3</accession>
<dbReference type="PANTHER" id="PTHR34075:SF5">
    <property type="entry name" value="BLR3430 PROTEIN"/>
    <property type="match status" value="1"/>
</dbReference>
<dbReference type="PANTHER" id="PTHR34075">
    <property type="entry name" value="BLR3430 PROTEIN"/>
    <property type="match status" value="1"/>
</dbReference>
<evidence type="ECO:0000313" key="3">
    <source>
        <dbReference type="EMBL" id="SDH24961.1"/>
    </source>
</evidence>
<gene>
    <name evidence="3" type="ORF">SAMN05192534_10336</name>
</gene>
<sequence length="133" mass="15174">MEQIYPKPPLDEESAPFWEGAKEHKLMIQECNDCDNAIFYPRTICPHCFSDHVTWTEASGKGHIHSYTVVHKARPPFKQDTPFVVAIIDLEEGARMLSRIVGDREDVSIGKPVSVVYKKVDEDLTLPCFQVEE</sequence>
<evidence type="ECO:0000259" key="2">
    <source>
        <dbReference type="Pfam" id="PF12172"/>
    </source>
</evidence>
<dbReference type="InterPro" id="IPR052513">
    <property type="entry name" value="Thioester_dehydratase-like"/>
</dbReference>
<dbReference type="EMBL" id="FNDK01000003">
    <property type="protein sequence ID" value="SDH24961.1"/>
    <property type="molecule type" value="Genomic_DNA"/>
</dbReference>
<dbReference type="STRING" id="568899.SAMN05192534_10336"/>
<evidence type="ECO:0008006" key="5">
    <source>
        <dbReference type="Google" id="ProtNLM"/>
    </source>
</evidence>
<proteinExistence type="predicted"/>
<feature type="domain" description="ChsH2 C-terminal OB-fold" evidence="1">
    <location>
        <begin position="55"/>
        <end position="117"/>
    </location>
</feature>
<reference evidence="4" key="1">
    <citation type="submission" date="2016-10" db="EMBL/GenBank/DDBJ databases">
        <authorList>
            <person name="Varghese N."/>
            <person name="Submissions S."/>
        </authorList>
    </citation>
    <scope>NUCLEOTIDE SEQUENCE [LARGE SCALE GENOMIC DNA]</scope>
    <source>
        <strain evidence="4">DSM 21632</strain>
    </source>
</reference>
<protein>
    <recommendedName>
        <fullName evidence="5">Zn-ribbon domain-containing OB-fold protein</fullName>
    </recommendedName>
</protein>
<dbReference type="Pfam" id="PF01796">
    <property type="entry name" value="OB_ChsH2_C"/>
    <property type="match status" value="1"/>
</dbReference>
<dbReference type="Pfam" id="PF12172">
    <property type="entry name" value="zf-ChsH2"/>
    <property type="match status" value="1"/>
</dbReference>
<dbReference type="RefSeq" id="WP_091271603.1">
    <property type="nucleotide sequence ID" value="NZ_FNDK01000003.1"/>
</dbReference>
<dbReference type="InterPro" id="IPR002878">
    <property type="entry name" value="ChsH2_C"/>
</dbReference>
<name>A0A1G8AVH3_9BACI</name>
<dbReference type="SUPFAM" id="SSF50249">
    <property type="entry name" value="Nucleic acid-binding proteins"/>
    <property type="match status" value="1"/>
</dbReference>
<feature type="domain" description="ChsH2 rubredoxin-like zinc ribbon" evidence="2">
    <location>
        <begin position="18"/>
        <end position="51"/>
    </location>
</feature>
<dbReference type="Gene3D" id="6.10.30.10">
    <property type="match status" value="1"/>
</dbReference>
<evidence type="ECO:0000313" key="4">
    <source>
        <dbReference type="Proteomes" id="UP000199163"/>
    </source>
</evidence>
<dbReference type="OrthoDB" id="9785144at2"/>
<dbReference type="InterPro" id="IPR022002">
    <property type="entry name" value="ChsH2_Znr"/>
</dbReference>
<keyword evidence="4" id="KW-1185">Reference proteome</keyword>
<dbReference type="AlphaFoldDB" id="A0A1G8AVH3"/>
<dbReference type="InterPro" id="IPR012340">
    <property type="entry name" value="NA-bd_OB-fold"/>
</dbReference>